<name>A0AC60QIS4_IXOPE</name>
<evidence type="ECO:0000313" key="1">
    <source>
        <dbReference type="EMBL" id="KAG0433432.1"/>
    </source>
</evidence>
<evidence type="ECO:0000313" key="2">
    <source>
        <dbReference type="Proteomes" id="UP000805193"/>
    </source>
</evidence>
<gene>
    <name evidence="1" type="ORF">HPB47_019918</name>
</gene>
<dbReference type="Proteomes" id="UP000805193">
    <property type="component" value="Unassembled WGS sequence"/>
</dbReference>
<organism evidence="1 2">
    <name type="scientific">Ixodes persulcatus</name>
    <name type="common">Taiga tick</name>
    <dbReference type="NCBI Taxonomy" id="34615"/>
    <lineage>
        <taxon>Eukaryota</taxon>
        <taxon>Metazoa</taxon>
        <taxon>Ecdysozoa</taxon>
        <taxon>Arthropoda</taxon>
        <taxon>Chelicerata</taxon>
        <taxon>Arachnida</taxon>
        <taxon>Acari</taxon>
        <taxon>Parasitiformes</taxon>
        <taxon>Ixodida</taxon>
        <taxon>Ixodoidea</taxon>
        <taxon>Ixodidae</taxon>
        <taxon>Ixodinae</taxon>
        <taxon>Ixodes</taxon>
    </lineage>
</organism>
<proteinExistence type="predicted"/>
<dbReference type="EMBL" id="JABSTQ010009061">
    <property type="protein sequence ID" value="KAG0433432.1"/>
    <property type="molecule type" value="Genomic_DNA"/>
</dbReference>
<accession>A0AC60QIS4</accession>
<reference evidence="1 2" key="1">
    <citation type="journal article" date="2020" name="Cell">
        <title>Large-Scale Comparative Analyses of Tick Genomes Elucidate Their Genetic Diversity and Vector Capacities.</title>
        <authorList>
            <consortium name="Tick Genome and Microbiome Consortium (TIGMIC)"/>
            <person name="Jia N."/>
            <person name="Wang J."/>
            <person name="Shi W."/>
            <person name="Du L."/>
            <person name="Sun Y."/>
            <person name="Zhan W."/>
            <person name="Jiang J.F."/>
            <person name="Wang Q."/>
            <person name="Zhang B."/>
            <person name="Ji P."/>
            <person name="Bell-Sakyi L."/>
            <person name="Cui X.M."/>
            <person name="Yuan T.T."/>
            <person name="Jiang B.G."/>
            <person name="Yang W.F."/>
            <person name="Lam T.T."/>
            <person name="Chang Q.C."/>
            <person name="Ding S.J."/>
            <person name="Wang X.J."/>
            <person name="Zhu J.G."/>
            <person name="Ruan X.D."/>
            <person name="Zhao L."/>
            <person name="Wei J.T."/>
            <person name="Ye R.Z."/>
            <person name="Que T.C."/>
            <person name="Du C.H."/>
            <person name="Zhou Y.H."/>
            <person name="Cheng J.X."/>
            <person name="Dai P.F."/>
            <person name="Guo W.B."/>
            <person name="Han X.H."/>
            <person name="Huang E.J."/>
            <person name="Li L.F."/>
            <person name="Wei W."/>
            <person name="Gao Y.C."/>
            <person name="Liu J.Z."/>
            <person name="Shao H.Z."/>
            <person name="Wang X."/>
            <person name="Wang C.C."/>
            <person name="Yang T.C."/>
            <person name="Huo Q.B."/>
            <person name="Li W."/>
            <person name="Chen H.Y."/>
            <person name="Chen S.E."/>
            <person name="Zhou L.G."/>
            <person name="Ni X.B."/>
            <person name="Tian J.H."/>
            <person name="Sheng Y."/>
            <person name="Liu T."/>
            <person name="Pan Y.S."/>
            <person name="Xia L.Y."/>
            <person name="Li J."/>
            <person name="Zhao F."/>
            <person name="Cao W.C."/>
        </authorList>
    </citation>
    <scope>NUCLEOTIDE SEQUENCE [LARGE SCALE GENOMIC DNA]</scope>
    <source>
        <strain evidence="1">Iper-2018</strain>
    </source>
</reference>
<comment type="caution">
    <text evidence="1">The sequence shown here is derived from an EMBL/GenBank/DDBJ whole genome shotgun (WGS) entry which is preliminary data.</text>
</comment>
<keyword evidence="2" id="KW-1185">Reference proteome</keyword>
<protein>
    <submittedName>
        <fullName evidence="1">Uncharacterized protein</fullName>
    </submittedName>
</protein>
<sequence>MSPVTRRLASWSEAPAGPVEYQTRNASKSGPTEKTGVANAAWAPKKSLRFHGQHQGATGPAIRVGRDDSLRSCPGGQVQGWPQMPGLRTATMPRKGDDSKPSWLPSLARF</sequence>